<dbReference type="AlphaFoldDB" id="A0A4Q9VGC8"/>
<comment type="function">
    <text evidence="12">Fluoride-specific ion channel. Important for reducing fluoride concentration in the cell, thus reducing its toxicity.</text>
</comment>
<dbReference type="NCBIfam" id="NF010794">
    <property type="entry name" value="PRK14198.1"/>
    <property type="match status" value="1"/>
</dbReference>
<dbReference type="HAMAP" id="MF_00454">
    <property type="entry name" value="FluC"/>
    <property type="match status" value="1"/>
</dbReference>
<evidence type="ECO:0000256" key="4">
    <source>
        <dbReference type="ARBA" id="ARBA00022692"/>
    </source>
</evidence>
<sequence>MPISLATQLQFLCLVFVGGGIGAVARYGVSLAALSAFGPHFPWGTLAINVIGSLVMGVFAGWLMTRQAGSGSDAFRLFFMTGILGGFTTFSAFSLDAVVLWQRGATLAATGYVAASVAVSILALVAALAATRAMFAS</sequence>
<dbReference type="GO" id="GO:0062054">
    <property type="term" value="F:fluoride channel activity"/>
    <property type="evidence" value="ECO:0007669"/>
    <property type="project" value="UniProtKB-UniRule"/>
</dbReference>
<evidence type="ECO:0000256" key="3">
    <source>
        <dbReference type="ARBA" id="ARBA00022519"/>
    </source>
</evidence>
<comment type="activity regulation">
    <text evidence="12">Na(+) is not transported, but it plays an essential structural role and its presence is essential for fluoride channel function.</text>
</comment>
<dbReference type="GO" id="GO:0140114">
    <property type="term" value="P:cellular detoxification of fluoride"/>
    <property type="evidence" value="ECO:0007669"/>
    <property type="project" value="UniProtKB-UniRule"/>
</dbReference>
<evidence type="ECO:0000313" key="14">
    <source>
        <dbReference type="Proteomes" id="UP000292781"/>
    </source>
</evidence>
<keyword evidence="3" id="KW-0997">Cell inner membrane</keyword>
<keyword evidence="7 12" id="KW-0406">Ion transport</keyword>
<feature type="binding site" evidence="12">
    <location>
        <position position="85"/>
    </location>
    <ligand>
        <name>Na(+)</name>
        <dbReference type="ChEBI" id="CHEBI:29101"/>
        <note>structural</note>
    </ligand>
</feature>
<keyword evidence="2 12" id="KW-1003">Cell membrane</keyword>
<dbReference type="PANTHER" id="PTHR28259:SF1">
    <property type="entry name" value="FLUORIDE EXPORT PROTEIN 1-RELATED"/>
    <property type="match status" value="1"/>
</dbReference>
<keyword evidence="5 12" id="KW-1133">Transmembrane helix</keyword>
<keyword evidence="14" id="KW-1185">Reference proteome</keyword>
<evidence type="ECO:0000256" key="7">
    <source>
        <dbReference type="ARBA" id="ARBA00023065"/>
    </source>
</evidence>
<evidence type="ECO:0000256" key="12">
    <source>
        <dbReference type="HAMAP-Rule" id="MF_00454"/>
    </source>
</evidence>
<dbReference type="InterPro" id="IPR003691">
    <property type="entry name" value="FluC"/>
</dbReference>
<name>A0A4Q9VGC8_9HYPH</name>
<dbReference type="RefSeq" id="WP_131311192.1">
    <property type="nucleotide sequence ID" value="NZ_SJFN01000036.1"/>
</dbReference>
<evidence type="ECO:0000256" key="10">
    <source>
        <dbReference type="ARBA" id="ARBA00035120"/>
    </source>
</evidence>
<proteinExistence type="inferred from homology"/>
<keyword evidence="4 12" id="KW-0812">Transmembrane</keyword>
<keyword evidence="9 12" id="KW-0407">Ion channel</keyword>
<dbReference type="Pfam" id="PF02537">
    <property type="entry name" value="CRCB"/>
    <property type="match status" value="1"/>
</dbReference>
<dbReference type="GO" id="GO:0005886">
    <property type="term" value="C:plasma membrane"/>
    <property type="evidence" value="ECO:0007669"/>
    <property type="project" value="UniProtKB-SubCell"/>
</dbReference>
<evidence type="ECO:0000256" key="5">
    <source>
        <dbReference type="ARBA" id="ARBA00022989"/>
    </source>
</evidence>
<evidence type="ECO:0000256" key="1">
    <source>
        <dbReference type="ARBA" id="ARBA00004651"/>
    </source>
</evidence>
<reference evidence="13 14" key="1">
    <citation type="submission" date="2019-02" db="EMBL/GenBank/DDBJ databases">
        <title>Siculibacillus lacustris gen. nov., sp. nov., a new rosette-forming bacterium isolated from a freshwater crater lake (Lake St. Ana, Romania).</title>
        <authorList>
            <person name="Felfoldi T."/>
            <person name="Marton Z."/>
            <person name="Szabo A."/>
            <person name="Mentes A."/>
            <person name="Boka K."/>
            <person name="Marialigeti K."/>
            <person name="Mathe I."/>
            <person name="Koncz M."/>
            <person name="Schumann P."/>
            <person name="Toth E."/>
        </authorList>
    </citation>
    <scope>NUCLEOTIDE SEQUENCE [LARGE SCALE GENOMIC DNA]</scope>
    <source>
        <strain evidence="13 14">SA-279</strain>
    </source>
</reference>
<organism evidence="13 14">
    <name type="scientific">Siculibacillus lacustris</name>
    <dbReference type="NCBI Taxonomy" id="1549641"/>
    <lineage>
        <taxon>Bacteria</taxon>
        <taxon>Pseudomonadati</taxon>
        <taxon>Pseudomonadota</taxon>
        <taxon>Alphaproteobacteria</taxon>
        <taxon>Hyphomicrobiales</taxon>
        <taxon>Ancalomicrobiaceae</taxon>
        <taxon>Siculibacillus</taxon>
    </lineage>
</organism>
<feature type="binding site" evidence="12">
    <location>
        <position position="88"/>
    </location>
    <ligand>
        <name>Na(+)</name>
        <dbReference type="ChEBI" id="CHEBI:29101"/>
        <note>structural</note>
    </ligand>
</feature>
<evidence type="ECO:0000256" key="8">
    <source>
        <dbReference type="ARBA" id="ARBA00023136"/>
    </source>
</evidence>
<evidence type="ECO:0000256" key="9">
    <source>
        <dbReference type="ARBA" id="ARBA00023303"/>
    </source>
</evidence>
<comment type="caution">
    <text evidence="13">The sequence shown here is derived from an EMBL/GenBank/DDBJ whole genome shotgun (WGS) entry which is preliminary data.</text>
</comment>
<gene>
    <name evidence="12 13" type="primary">crcB</name>
    <name evidence="12" type="synonym">fluC</name>
    <name evidence="13" type="ORF">EYW49_18910</name>
</gene>
<keyword evidence="12" id="KW-0813">Transport</keyword>
<keyword evidence="8 12" id="KW-0472">Membrane</keyword>
<comment type="similarity">
    <text evidence="10 12">Belongs to the fluoride channel Fluc/FEX (TC 1.A.43) family.</text>
</comment>
<keyword evidence="6 12" id="KW-0915">Sodium</keyword>
<feature type="transmembrane region" description="Helical" evidence="12">
    <location>
        <begin position="46"/>
        <end position="65"/>
    </location>
</feature>
<accession>A0A4Q9VGC8</accession>
<evidence type="ECO:0000256" key="2">
    <source>
        <dbReference type="ARBA" id="ARBA00022475"/>
    </source>
</evidence>
<dbReference type="GO" id="GO:0046872">
    <property type="term" value="F:metal ion binding"/>
    <property type="evidence" value="ECO:0007669"/>
    <property type="project" value="UniProtKB-KW"/>
</dbReference>
<evidence type="ECO:0000313" key="13">
    <source>
        <dbReference type="EMBL" id="TBW34068.1"/>
    </source>
</evidence>
<keyword evidence="12" id="KW-0479">Metal-binding</keyword>
<feature type="transmembrane region" description="Helical" evidence="12">
    <location>
        <begin position="107"/>
        <end position="130"/>
    </location>
</feature>
<dbReference type="PANTHER" id="PTHR28259">
    <property type="entry name" value="FLUORIDE EXPORT PROTEIN 1-RELATED"/>
    <property type="match status" value="1"/>
</dbReference>
<feature type="transmembrane region" description="Helical" evidence="12">
    <location>
        <begin position="77"/>
        <end position="101"/>
    </location>
</feature>
<dbReference type="EMBL" id="SJFN01000036">
    <property type="protein sequence ID" value="TBW34068.1"/>
    <property type="molecule type" value="Genomic_DNA"/>
</dbReference>
<dbReference type="OrthoDB" id="9806299at2"/>
<evidence type="ECO:0000256" key="11">
    <source>
        <dbReference type="ARBA" id="ARBA00035585"/>
    </source>
</evidence>
<comment type="catalytic activity">
    <reaction evidence="11">
        <text>fluoride(in) = fluoride(out)</text>
        <dbReference type="Rhea" id="RHEA:76159"/>
        <dbReference type="ChEBI" id="CHEBI:17051"/>
    </reaction>
    <physiologicalReaction direction="left-to-right" evidence="11">
        <dbReference type="Rhea" id="RHEA:76160"/>
    </physiologicalReaction>
</comment>
<dbReference type="Proteomes" id="UP000292781">
    <property type="component" value="Unassembled WGS sequence"/>
</dbReference>
<dbReference type="NCBIfam" id="NF010791">
    <property type="entry name" value="PRK14195.1"/>
    <property type="match status" value="1"/>
</dbReference>
<dbReference type="NCBIfam" id="TIGR00494">
    <property type="entry name" value="crcB"/>
    <property type="match status" value="1"/>
</dbReference>
<protein>
    <recommendedName>
        <fullName evidence="12">Fluoride-specific ion channel FluC</fullName>
    </recommendedName>
</protein>
<comment type="subcellular location">
    <subcellularLocation>
        <location evidence="1 12">Cell membrane</location>
        <topology evidence="1 12">Multi-pass membrane protein</topology>
    </subcellularLocation>
</comment>
<evidence type="ECO:0000256" key="6">
    <source>
        <dbReference type="ARBA" id="ARBA00023053"/>
    </source>
</evidence>